<keyword evidence="2" id="KW-0472">Membrane</keyword>
<evidence type="ECO:0000313" key="3">
    <source>
        <dbReference type="EMBL" id="QHU20821.1"/>
    </source>
</evidence>
<dbReference type="EMBL" id="MN740975">
    <property type="protein sequence ID" value="QHU20821.1"/>
    <property type="molecule type" value="Genomic_DNA"/>
</dbReference>
<feature type="compositionally biased region" description="Polar residues" evidence="1">
    <location>
        <begin position="1"/>
        <end position="12"/>
    </location>
</feature>
<protein>
    <submittedName>
        <fullName evidence="3">Uncharacterized protein</fullName>
    </submittedName>
</protein>
<feature type="transmembrane region" description="Helical" evidence="2">
    <location>
        <begin position="130"/>
        <end position="148"/>
    </location>
</feature>
<dbReference type="AlphaFoldDB" id="A0A6C0KUC5"/>
<feature type="compositionally biased region" description="Pro residues" evidence="1">
    <location>
        <begin position="56"/>
        <end position="66"/>
    </location>
</feature>
<reference evidence="3" key="1">
    <citation type="journal article" date="2020" name="Nature">
        <title>Giant virus diversity and host interactions through global metagenomics.</title>
        <authorList>
            <person name="Schulz F."/>
            <person name="Roux S."/>
            <person name="Paez-Espino D."/>
            <person name="Jungbluth S."/>
            <person name="Walsh D.A."/>
            <person name="Denef V.J."/>
            <person name="McMahon K.D."/>
            <person name="Konstantinidis K.T."/>
            <person name="Eloe-Fadrosh E.A."/>
            <person name="Kyrpides N.C."/>
            <person name="Woyke T."/>
        </authorList>
    </citation>
    <scope>NUCLEOTIDE SEQUENCE</scope>
    <source>
        <strain evidence="3">GVMAG-S-3300013094-100</strain>
    </source>
</reference>
<evidence type="ECO:0000256" key="1">
    <source>
        <dbReference type="SAM" id="MobiDB-lite"/>
    </source>
</evidence>
<sequence length="149" mass="16998">MSTSKPAMSTQVEELPNSPPSNSKVEEDPLVSDVISEMEREFISQPLPPRQFNYPTPAPPAAPTPLPREYKPHSQNKYVMNDDLLYGIDKNHLQIAILAAALAFTIFYPVETGFLYEKIPMFSKLEPYDRIIRTLLLAVLFYVLLWKLT</sequence>
<accession>A0A6C0KUC5</accession>
<name>A0A6C0KUC5_9ZZZZ</name>
<organism evidence="3">
    <name type="scientific">viral metagenome</name>
    <dbReference type="NCBI Taxonomy" id="1070528"/>
    <lineage>
        <taxon>unclassified sequences</taxon>
        <taxon>metagenomes</taxon>
        <taxon>organismal metagenomes</taxon>
    </lineage>
</organism>
<keyword evidence="2" id="KW-0812">Transmembrane</keyword>
<keyword evidence="2" id="KW-1133">Transmembrane helix</keyword>
<feature type="transmembrane region" description="Helical" evidence="2">
    <location>
        <begin position="93"/>
        <end position="110"/>
    </location>
</feature>
<proteinExistence type="predicted"/>
<feature type="region of interest" description="Disordered" evidence="1">
    <location>
        <begin position="1"/>
        <end position="31"/>
    </location>
</feature>
<evidence type="ECO:0000256" key="2">
    <source>
        <dbReference type="SAM" id="Phobius"/>
    </source>
</evidence>
<feature type="region of interest" description="Disordered" evidence="1">
    <location>
        <begin position="45"/>
        <end position="73"/>
    </location>
</feature>